<evidence type="ECO:0000313" key="3">
    <source>
        <dbReference type="EMBL" id="CAF3364324.1"/>
    </source>
</evidence>
<dbReference type="Proteomes" id="UP000663851">
    <property type="component" value="Unassembled WGS sequence"/>
</dbReference>
<dbReference type="Proteomes" id="UP000663825">
    <property type="component" value="Unassembled WGS sequence"/>
</dbReference>
<dbReference type="EMBL" id="CAJNXB010004219">
    <property type="protein sequence ID" value="CAF3364324.1"/>
    <property type="molecule type" value="Genomic_DNA"/>
</dbReference>
<dbReference type="AlphaFoldDB" id="A0A817X7V6"/>
<feature type="compositionally biased region" description="Low complexity" evidence="1">
    <location>
        <begin position="9"/>
        <end position="29"/>
    </location>
</feature>
<proteinExistence type="predicted"/>
<dbReference type="Proteomes" id="UP000663833">
    <property type="component" value="Unassembled WGS sequence"/>
</dbReference>
<evidence type="ECO:0000313" key="6">
    <source>
        <dbReference type="Proteomes" id="UP000663825"/>
    </source>
</evidence>
<dbReference type="EMBL" id="CAJNYD010000768">
    <property type="protein sequence ID" value="CAF3295779.1"/>
    <property type="molecule type" value="Genomic_DNA"/>
</dbReference>
<protein>
    <submittedName>
        <fullName evidence="3">Uncharacterized protein</fullName>
    </submittedName>
</protein>
<gene>
    <name evidence="4" type="ORF">GRG538_LOCUS8684</name>
    <name evidence="5" type="ORF">HFQ381_LOCUS8871</name>
    <name evidence="2" type="ORF">LUA448_LOCUS7608</name>
    <name evidence="3" type="ORF">TIS948_LOCUS24462</name>
</gene>
<comment type="caution">
    <text evidence="3">The sequence shown here is derived from an EMBL/GenBank/DDBJ whole genome shotgun (WGS) entry which is preliminary data.</text>
</comment>
<name>A0A817X7V6_9BILA</name>
<organism evidence="3 6">
    <name type="scientific">Rotaria socialis</name>
    <dbReference type="NCBI Taxonomy" id="392032"/>
    <lineage>
        <taxon>Eukaryota</taxon>
        <taxon>Metazoa</taxon>
        <taxon>Spiralia</taxon>
        <taxon>Gnathifera</taxon>
        <taxon>Rotifera</taxon>
        <taxon>Eurotatoria</taxon>
        <taxon>Bdelloidea</taxon>
        <taxon>Philodinida</taxon>
        <taxon>Philodinidae</taxon>
        <taxon>Rotaria</taxon>
    </lineage>
</organism>
<evidence type="ECO:0000313" key="4">
    <source>
        <dbReference type="EMBL" id="CAF3386349.1"/>
    </source>
</evidence>
<evidence type="ECO:0000313" key="5">
    <source>
        <dbReference type="EMBL" id="CAF4224954.1"/>
    </source>
</evidence>
<evidence type="ECO:0000313" key="2">
    <source>
        <dbReference type="EMBL" id="CAF3295779.1"/>
    </source>
</evidence>
<feature type="compositionally biased region" description="Polar residues" evidence="1">
    <location>
        <begin position="406"/>
        <end position="421"/>
    </location>
</feature>
<dbReference type="EMBL" id="CAJNYT010000968">
    <property type="protein sequence ID" value="CAF3386349.1"/>
    <property type="molecule type" value="Genomic_DNA"/>
</dbReference>
<sequence>MSQFHRQKNYSSTSNRQQTSSSNNKSQSNAPHNHQHHHRYISPLEKLDKLNNKYIRKKVDQNNKYKTLYENGECSKFEPSSSTFTQFYINRETSIDVLNDLIDYAYCIQNYSIDTEGQLQPPPAPSEPALLQIQFMHEKDPSIIILIELFHLPPTYSSKFNKIKQLCEIILSSNNMITCWGHPKVELKQLTRFHLFTDDDINRITPKNTQDDFKKWFNQTHTKSIHRKDALNDKYSLQSAIFLTFNEWIDKHMTLGDWGCGLDLSLNTYLSSDNMQNEKEIRALMTTYACNDCLAVAKLYQMMESFKSSKVKLENHTLTALDHEQMETSLRLEPLSSNHNDTVAVHVLHERYTVENIMEVDEPKVDIVSPVHEQRNNILDELEDISDHELPRLLEHPVLPREEIEPTTSTNELQLSSTTHGIASRSKLTKTQRNNLKKRANRYKFEIIRQIYTQFTITNVKQILTDMNIYWVNVNIVGSTLFLGLKNDTIRQRVDQQLQQDMFTKEHYERLEKKRQRRRQHHNHHH</sequence>
<feature type="region of interest" description="Disordered" evidence="1">
    <location>
        <begin position="1"/>
        <end position="42"/>
    </location>
</feature>
<dbReference type="OrthoDB" id="10058459at2759"/>
<dbReference type="Proteomes" id="UP000663872">
    <property type="component" value="Unassembled WGS sequence"/>
</dbReference>
<dbReference type="EMBL" id="CAJOBO010000451">
    <property type="protein sequence ID" value="CAF4224954.1"/>
    <property type="molecule type" value="Genomic_DNA"/>
</dbReference>
<accession>A0A817X7V6</accession>
<evidence type="ECO:0000256" key="1">
    <source>
        <dbReference type="SAM" id="MobiDB-lite"/>
    </source>
</evidence>
<feature type="region of interest" description="Disordered" evidence="1">
    <location>
        <begin position="405"/>
        <end position="435"/>
    </location>
</feature>
<reference evidence="3" key="1">
    <citation type="submission" date="2021-02" db="EMBL/GenBank/DDBJ databases">
        <authorList>
            <person name="Nowell W R."/>
        </authorList>
    </citation>
    <scope>NUCLEOTIDE SEQUENCE</scope>
</reference>